<evidence type="ECO:0000313" key="4">
    <source>
        <dbReference type="Proteomes" id="UP000196230"/>
    </source>
</evidence>
<dbReference type="Pfam" id="PF11292">
    <property type="entry name" value="DUF3093"/>
    <property type="match status" value="1"/>
</dbReference>
<gene>
    <name evidence="3" type="ORF">FM125_05705</name>
</gene>
<protein>
    <submittedName>
        <fullName evidence="3">Arginine/ornithine antiporter ArcD</fullName>
    </submittedName>
</protein>
<dbReference type="EMBL" id="FUKP01000038">
    <property type="protein sequence ID" value="SJN25499.1"/>
    <property type="molecule type" value="Genomic_DNA"/>
</dbReference>
<dbReference type="InterPro" id="IPR021443">
    <property type="entry name" value="DUF3093"/>
</dbReference>
<proteinExistence type="predicted"/>
<organism evidence="3 4">
    <name type="scientific">Micrococcus lylae</name>
    <dbReference type="NCBI Taxonomy" id="1273"/>
    <lineage>
        <taxon>Bacteria</taxon>
        <taxon>Bacillati</taxon>
        <taxon>Actinomycetota</taxon>
        <taxon>Actinomycetes</taxon>
        <taxon>Micrococcales</taxon>
        <taxon>Micrococcaceae</taxon>
        <taxon>Micrococcus</taxon>
    </lineage>
</organism>
<keyword evidence="2" id="KW-0472">Membrane</keyword>
<dbReference type="Proteomes" id="UP000196230">
    <property type="component" value="Unassembled WGS sequence"/>
</dbReference>
<keyword evidence="2" id="KW-1133">Transmembrane helix</keyword>
<name>A0A1R4J0G0_9MICC</name>
<evidence type="ECO:0000256" key="1">
    <source>
        <dbReference type="SAM" id="MobiDB-lite"/>
    </source>
</evidence>
<dbReference type="AlphaFoldDB" id="A0A1R4J0G0"/>
<feature type="transmembrane region" description="Helical" evidence="2">
    <location>
        <begin position="226"/>
        <end position="246"/>
    </location>
</feature>
<accession>A0A1R4J0G0</accession>
<reference evidence="3 4" key="1">
    <citation type="submission" date="2017-02" db="EMBL/GenBank/DDBJ databases">
        <authorList>
            <person name="Peterson S.W."/>
        </authorList>
    </citation>
    <scope>NUCLEOTIDE SEQUENCE [LARGE SCALE GENOMIC DNA]</scope>
    <source>
        <strain evidence="3 4">2B3F</strain>
    </source>
</reference>
<feature type="region of interest" description="Disordered" evidence="1">
    <location>
        <begin position="16"/>
        <end position="44"/>
    </location>
</feature>
<feature type="transmembrane region" description="Helical" evidence="2">
    <location>
        <begin position="252"/>
        <end position="275"/>
    </location>
</feature>
<feature type="compositionally biased region" description="Gly residues" evidence="1">
    <location>
        <begin position="16"/>
        <end position="27"/>
    </location>
</feature>
<keyword evidence="2" id="KW-0812">Transmembrane</keyword>
<evidence type="ECO:0000313" key="3">
    <source>
        <dbReference type="EMBL" id="SJN25499.1"/>
    </source>
</evidence>
<evidence type="ECO:0000256" key="2">
    <source>
        <dbReference type="SAM" id="Phobius"/>
    </source>
</evidence>
<sequence length="373" mass="39363">MRSSLRASGSAVVLRGCGGVRSGGRGEASGRSESGGAAGGVLEPLDPHEVGLHHRLDHQLGDAVTALQADRRGRVHVDQRHLDLATVAGVDGAGGVHDAQALAHGQARARMHEGGVTGGQGDRHACRDQRALPGGELHVHGGAEVGAGVALDGVGGRLEPIVQQLQRHRDAVDVTHSGPLYPSDRAPGRAEEGACGKLEHMRENQQTAPAAEAETVLFEERLTPSVGVWVVAVMLAALSVLVFAPINLTTGIVAAVLFFIVEAIVLVTSTPRIVVTGTDLQVGKARIERSYLGEVTGFLGDDARQQRGARLHGLAYTVIRGWISPVVRIQLTDERDRTPYWLTSTRRPQELVAALGGTMHTAAAEDLEHDGHR</sequence>